<evidence type="ECO:0000256" key="5">
    <source>
        <dbReference type="ARBA" id="ARBA00022833"/>
    </source>
</evidence>
<evidence type="ECO:0000313" key="10">
    <source>
        <dbReference type="EMBL" id="RJF34734.1"/>
    </source>
</evidence>
<keyword evidence="5" id="KW-0862">Zinc</keyword>
<keyword evidence="3" id="KW-0645">Protease</keyword>
<evidence type="ECO:0000256" key="4">
    <source>
        <dbReference type="ARBA" id="ARBA00022801"/>
    </source>
</evidence>
<dbReference type="RefSeq" id="WP_119853588.1">
    <property type="nucleotide sequence ID" value="NZ_QYSE01000003.1"/>
</dbReference>
<dbReference type="PROSITE" id="PS52035">
    <property type="entry name" value="PEPTIDASE_M14"/>
    <property type="match status" value="1"/>
</dbReference>
<dbReference type="EMBL" id="QYSE01000003">
    <property type="protein sequence ID" value="RJF34734.1"/>
    <property type="molecule type" value="Genomic_DNA"/>
</dbReference>
<dbReference type="GO" id="GO:0005615">
    <property type="term" value="C:extracellular space"/>
    <property type="evidence" value="ECO:0007669"/>
    <property type="project" value="TreeGrafter"/>
</dbReference>
<protein>
    <submittedName>
        <fullName evidence="10">Peptidase M14</fullName>
    </submittedName>
</protein>
<dbReference type="AlphaFoldDB" id="A0A3A3EKJ0"/>
<evidence type="ECO:0000256" key="7">
    <source>
        <dbReference type="PROSITE-ProRule" id="PRU01379"/>
    </source>
</evidence>
<evidence type="ECO:0000256" key="6">
    <source>
        <dbReference type="ARBA" id="ARBA00023049"/>
    </source>
</evidence>
<dbReference type="PANTHER" id="PTHR11705:SF143">
    <property type="entry name" value="SLL0236 PROTEIN"/>
    <property type="match status" value="1"/>
</dbReference>
<dbReference type="Gene3D" id="3.40.630.10">
    <property type="entry name" value="Zn peptidases"/>
    <property type="match status" value="1"/>
</dbReference>
<evidence type="ECO:0000259" key="9">
    <source>
        <dbReference type="PROSITE" id="PS52035"/>
    </source>
</evidence>
<dbReference type="GO" id="GO:0008270">
    <property type="term" value="F:zinc ion binding"/>
    <property type="evidence" value="ECO:0007669"/>
    <property type="project" value="InterPro"/>
</dbReference>
<evidence type="ECO:0000256" key="3">
    <source>
        <dbReference type="ARBA" id="ARBA00022670"/>
    </source>
</evidence>
<keyword evidence="6" id="KW-0482">Metalloprotease</keyword>
<organism evidence="10 11">
    <name type="scientific">Pseudoalteromonas gelatinilytica</name>
    <dbReference type="NCBI Taxonomy" id="1703256"/>
    <lineage>
        <taxon>Bacteria</taxon>
        <taxon>Pseudomonadati</taxon>
        <taxon>Pseudomonadota</taxon>
        <taxon>Gammaproteobacteria</taxon>
        <taxon>Alteromonadales</taxon>
        <taxon>Pseudoalteromonadaceae</taxon>
        <taxon>Pseudoalteromonas</taxon>
    </lineage>
</organism>
<comment type="cofactor">
    <cofactor evidence="1">
        <name>Zn(2+)</name>
        <dbReference type="ChEBI" id="CHEBI:29105"/>
    </cofactor>
</comment>
<evidence type="ECO:0000256" key="8">
    <source>
        <dbReference type="SAM" id="SignalP"/>
    </source>
</evidence>
<proteinExistence type="inferred from homology"/>
<evidence type="ECO:0000313" key="11">
    <source>
        <dbReference type="Proteomes" id="UP000265938"/>
    </source>
</evidence>
<dbReference type="GO" id="GO:0004181">
    <property type="term" value="F:metallocarboxypeptidase activity"/>
    <property type="evidence" value="ECO:0007669"/>
    <property type="project" value="InterPro"/>
</dbReference>
<feature type="active site" description="Proton donor/acceptor" evidence="7">
    <location>
        <position position="261"/>
    </location>
</feature>
<sequence length="453" mass="49867">MRQYALATALFALTLSNTTLAKTIEDTAVAGLDKPAIYYADIEPHLKSAAKHPSVALKQIGTSFQGQALNSLKIGTGPIKVMMWSQMHGDENTATAALMDFLSFITADENAQWLQSWQQKITLLIIPMVNPDGAAVQTRHNAQGIDLNRDAKSLRTKEGQMLMTAANKFKPDFGFNLHDQNAYYGAGKMGKQATISVLAPAYNEAREVNKSRGEAMQFIAHLAKTVETMLPGHLGKYNDSYSYRSFGDTFSEKGIRTILIESGAYPNDPNRQIARKVNRVLYKKAIDSITSGEWQSAKIAQYHAIPFNTKDNWVDLLIDDVTVKSELGDYQIDIAVNNKGQSPIIKELGDISSIRQGYTSLDASSLSFRTGNSFVLNESLTLTESKYKALLEQGYNCFSGDISMLENATTWPVYACKSVFTSIPSLHAPAAFFLQANGKNKYAILGAKLINLE</sequence>
<evidence type="ECO:0000256" key="1">
    <source>
        <dbReference type="ARBA" id="ARBA00001947"/>
    </source>
</evidence>
<keyword evidence="4" id="KW-0378">Hydrolase</keyword>
<reference evidence="10 11" key="1">
    <citation type="submission" date="2018-09" db="EMBL/GenBank/DDBJ databases">
        <title>Identification of marine bacteria producing industrial enzymes.</title>
        <authorList>
            <person name="Cheng T.H."/>
            <person name="Saidin J."/>
            <person name="Muhd D.D."/>
            <person name="Isa M.N.M."/>
            <person name="Bakar M.F.A."/>
            <person name="Ismail N."/>
        </authorList>
    </citation>
    <scope>NUCLEOTIDE SEQUENCE [LARGE SCALE GENOMIC DNA]</scope>
    <source>
        <strain evidence="10 11">MNAD 1.6</strain>
    </source>
</reference>
<name>A0A3A3EKJ0_9GAMM</name>
<dbReference type="SUPFAM" id="SSF53187">
    <property type="entry name" value="Zn-dependent exopeptidases"/>
    <property type="match status" value="1"/>
</dbReference>
<keyword evidence="8" id="KW-0732">Signal</keyword>
<dbReference type="GO" id="GO:0006508">
    <property type="term" value="P:proteolysis"/>
    <property type="evidence" value="ECO:0007669"/>
    <property type="project" value="UniProtKB-KW"/>
</dbReference>
<accession>A0A3A3EKJ0</accession>
<feature type="signal peptide" evidence="8">
    <location>
        <begin position="1"/>
        <end position="21"/>
    </location>
</feature>
<feature type="chain" id="PRO_5017287632" evidence="8">
    <location>
        <begin position="22"/>
        <end position="453"/>
    </location>
</feature>
<dbReference type="PANTHER" id="PTHR11705">
    <property type="entry name" value="PROTEASE FAMILY M14 CARBOXYPEPTIDASE A,B"/>
    <property type="match status" value="1"/>
</dbReference>
<comment type="similarity">
    <text evidence="2 7">Belongs to the peptidase M14 family.</text>
</comment>
<evidence type="ECO:0000256" key="2">
    <source>
        <dbReference type="ARBA" id="ARBA00005988"/>
    </source>
</evidence>
<dbReference type="InterPro" id="IPR000834">
    <property type="entry name" value="Peptidase_M14"/>
</dbReference>
<feature type="domain" description="Peptidase M14" evidence="9">
    <location>
        <begin position="34"/>
        <end position="285"/>
    </location>
</feature>
<dbReference type="Pfam" id="PF00246">
    <property type="entry name" value="Peptidase_M14"/>
    <property type="match status" value="1"/>
</dbReference>
<gene>
    <name evidence="10" type="ORF">D4741_15260</name>
</gene>
<dbReference type="Proteomes" id="UP000265938">
    <property type="component" value="Unassembled WGS sequence"/>
</dbReference>
<comment type="caution">
    <text evidence="10">The sequence shown here is derived from an EMBL/GenBank/DDBJ whole genome shotgun (WGS) entry which is preliminary data.</text>
</comment>
<dbReference type="SMART" id="SM00631">
    <property type="entry name" value="Zn_pept"/>
    <property type="match status" value="1"/>
</dbReference>